<dbReference type="VEuPathDB" id="FungiDB:BON22_4238"/>
<reference evidence="6" key="1">
    <citation type="journal article" date="2014" name="Genome Announc.">
        <title>Genome sequence of the yeast Cyberlindnera fabianii (Hansenula fabianii).</title>
        <authorList>
            <person name="Freel K.C."/>
            <person name="Sarilar V."/>
            <person name="Neuveglise C."/>
            <person name="Devillers H."/>
            <person name="Friedrich A."/>
            <person name="Schacherer J."/>
        </authorList>
    </citation>
    <scope>NUCLEOTIDE SEQUENCE</scope>
    <source>
        <strain evidence="6">YJS4271</strain>
    </source>
</reference>
<dbReference type="GO" id="GO:0005524">
    <property type="term" value="F:ATP binding"/>
    <property type="evidence" value="ECO:0007669"/>
    <property type="project" value="UniProtKB-KW"/>
</dbReference>
<feature type="domain" description="UBC core" evidence="5">
    <location>
        <begin position="1"/>
        <end position="154"/>
    </location>
</feature>
<evidence type="ECO:0000256" key="2">
    <source>
        <dbReference type="ARBA" id="ARBA00022786"/>
    </source>
</evidence>
<evidence type="ECO:0000313" key="6">
    <source>
        <dbReference type="EMBL" id="CDR43763.1"/>
    </source>
</evidence>
<keyword evidence="1" id="KW-0547">Nucleotide-binding</keyword>
<dbReference type="InterPro" id="IPR000608">
    <property type="entry name" value="UBC"/>
</dbReference>
<dbReference type="AlphaFoldDB" id="A0A061B7B6"/>
<dbReference type="SMART" id="SM00212">
    <property type="entry name" value="UBCc"/>
    <property type="match status" value="1"/>
</dbReference>
<evidence type="ECO:0000256" key="1">
    <source>
        <dbReference type="ARBA" id="ARBA00022741"/>
    </source>
</evidence>
<dbReference type="Pfam" id="PF00179">
    <property type="entry name" value="UQ_con"/>
    <property type="match status" value="1"/>
</dbReference>
<evidence type="ECO:0000256" key="3">
    <source>
        <dbReference type="ARBA" id="ARBA00022840"/>
    </source>
</evidence>
<dbReference type="EMBL" id="LK052897">
    <property type="protein sequence ID" value="CDR43763.1"/>
    <property type="molecule type" value="Genomic_DNA"/>
</dbReference>
<keyword evidence="3" id="KW-0067">ATP-binding</keyword>
<protein>
    <submittedName>
        <fullName evidence="6">CYFA0S12e04060g1_1</fullName>
    </submittedName>
</protein>
<dbReference type="PANTHER" id="PTHR24067">
    <property type="entry name" value="UBIQUITIN-CONJUGATING ENZYME E2"/>
    <property type="match status" value="1"/>
</dbReference>
<keyword evidence="2" id="KW-0833">Ubl conjugation pathway</keyword>
<dbReference type="InterPro" id="IPR050113">
    <property type="entry name" value="Ub_conjugating_enzyme"/>
</dbReference>
<gene>
    <name evidence="6" type="ORF">CYFA0S_12e04060g</name>
</gene>
<organism evidence="6">
    <name type="scientific">Cyberlindnera fabianii</name>
    <name type="common">Yeast</name>
    <name type="synonym">Hansenula fabianii</name>
    <dbReference type="NCBI Taxonomy" id="36022"/>
    <lineage>
        <taxon>Eukaryota</taxon>
        <taxon>Fungi</taxon>
        <taxon>Dikarya</taxon>
        <taxon>Ascomycota</taxon>
        <taxon>Saccharomycotina</taxon>
        <taxon>Saccharomycetes</taxon>
        <taxon>Phaffomycetales</taxon>
        <taxon>Phaffomycetaceae</taxon>
        <taxon>Cyberlindnera</taxon>
    </lineage>
</organism>
<dbReference type="PhylomeDB" id="A0A061B7B6"/>
<evidence type="ECO:0000259" key="5">
    <source>
        <dbReference type="PROSITE" id="PS50127"/>
    </source>
</evidence>
<dbReference type="CDD" id="cd23812">
    <property type="entry name" value="UBCc_ScPEX4-like"/>
    <property type="match status" value="1"/>
</dbReference>
<dbReference type="OrthoDB" id="9973183at2759"/>
<dbReference type="InterPro" id="IPR016135">
    <property type="entry name" value="UBQ-conjugating_enzyme/RWD"/>
</dbReference>
<dbReference type="SUPFAM" id="SSF54495">
    <property type="entry name" value="UBC-like"/>
    <property type="match status" value="1"/>
</dbReference>
<dbReference type="PROSITE" id="PS50127">
    <property type="entry name" value="UBC_2"/>
    <property type="match status" value="1"/>
</dbReference>
<name>A0A061B7B6_CYBFA</name>
<comment type="pathway">
    <text evidence="4">Protein modification.</text>
</comment>
<sequence length="155" mass="17656">MATKRLMKEYSSIQKELKTNTEYKNILSLEPQGDLFSWKAIIKGPHNSPFEQGQWGMDISIPSNYPIQPPKITFTNRICHPNVNFTTGEICLDILQNQWTPAWSLLSTMIAIILLLQDPEPNSPLNIDVSNLLKSGDTKGYNGLIKYYTHKYAVK</sequence>
<dbReference type="Gene3D" id="3.10.110.10">
    <property type="entry name" value="Ubiquitin Conjugating Enzyme"/>
    <property type="match status" value="1"/>
</dbReference>
<evidence type="ECO:0000256" key="4">
    <source>
        <dbReference type="ARBA" id="ARBA00043952"/>
    </source>
</evidence>
<proteinExistence type="predicted"/>
<accession>A0A061B7B6</accession>